<evidence type="ECO:0000256" key="7">
    <source>
        <dbReference type="SAM" id="Phobius"/>
    </source>
</evidence>
<dbReference type="EMBL" id="CP031305">
    <property type="protein sequence ID" value="QCC54985.1"/>
    <property type="molecule type" value="Genomic_DNA"/>
</dbReference>
<feature type="compositionally biased region" description="Polar residues" evidence="6">
    <location>
        <begin position="345"/>
        <end position="354"/>
    </location>
</feature>
<feature type="transmembrane region" description="Helical" evidence="7">
    <location>
        <begin position="195"/>
        <end position="221"/>
    </location>
</feature>
<feature type="transmembrane region" description="Helical" evidence="7">
    <location>
        <begin position="140"/>
        <end position="165"/>
    </location>
</feature>
<dbReference type="GeneID" id="39851825"/>
<comment type="subcellular location">
    <subcellularLocation>
        <location evidence="1">Membrane</location>
        <topology evidence="1">Multi-pass membrane protein</topology>
    </subcellularLocation>
</comment>
<feature type="transmembrane region" description="Helical" evidence="7">
    <location>
        <begin position="26"/>
        <end position="44"/>
    </location>
</feature>
<dbReference type="KEGG" id="nbg:DV706_11210"/>
<keyword evidence="5 7" id="KW-0472">Membrane</keyword>
<dbReference type="Proteomes" id="UP000296822">
    <property type="component" value="Chromosome"/>
</dbReference>
<feature type="region of interest" description="Disordered" evidence="6">
    <location>
        <begin position="338"/>
        <end position="371"/>
    </location>
</feature>
<dbReference type="RefSeq" id="WP_006067473.1">
    <property type="nucleotide sequence ID" value="NZ_CP031305.1"/>
</dbReference>
<keyword evidence="3 7" id="KW-0812">Transmembrane</keyword>
<evidence type="ECO:0000256" key="4">
    <source>
        <dbReference type="ARBA" id="ARBA00022989"/>
    </source>
</evidence>
<evidence type="ECO:0000256" key="6">
    <source>
        <dbReference type="SAM" id="MobiDB-lite"/>
    </source>
</evidence>
<proteinExistence type="inferred from homology"/>
<organism evidence="8 9">
    <name type="scientific">Natronorubrum bangense</name>
    <dbReference type="NCBI Taxonomy" id="61858"/>
    <lineage>
        <taxon>Archaea</taxon>
        <taxon>Methanobacteriati</taxon>
        <taxon>Methanobacteriota</taxon>
        <taxon>Stenosarchaea group</taxon>
        <taxon>Halobacteria</taxon>
        <taxon>Halobacteriales</taxon>
        <taxon>Natrialbaceae</taxon>
        <taxon>Natronorubrum</taxon>
    </lineage>
</organism>
<evidence type="ECO:0000313" key="9">
    <source>
        <dbReference type="Proteomes" id="UP000296822"/>
    </source>
</evidence>
<name>A0A4D6HNB2_9EURY</name>
<dbReference type="InterPro" id="IPR002549">
    <property type="entry name" value="AI-2E-like"/>
</dbReference>
<feature type="transmembrane region" description="Helical" evidence="7">
    <location>
        <begin position="299"/>
        <end position="325"/>
    </location>
</feature>
<comment type="similarity">
    <text evidence="2">Belongs to the autoinducer-2 exporter (AI-2E) (TC 2.A.86) family.</text>
</comment>
<dbReference type="Pfam" id="PF01594">
    <property type="entry name" value="AI-2E_transport"/>
    <property type="match status" value="1"/>
</dbReference>
<dbReference type="PANTHER" id="PTHR21716:SF4">
    <property type="entry name" value="TRANSMEMBRANE PROTEIN 245"/>
    <property type="match status" value="1"/>
</dbReference>
<dbReference type="AlphaFoldDB" id="A0A4D6HNB2"/>
<evidence type="ECO:0000256" key="1">
    <source>
        <dbReference type="ARBA" id="ARBA00004141"/>
    </source>
</evidence>
<dbReference type="GO" id="GO:0016020">
    <property type="term" value="C:membrane"/>
    <property type="evidence" value="ECO:0007669"/>
    <property type="project" value="UniProtKB-SubCell"/>
</dbReference>
<feature type="transmembrane region" description="Helical" evidence="7">
    <location>
        <begin position="256"/>
        <end position="279"/>
    </location>
</feature>
<dbReference type="PANTHER" id="PTHR21716">
    <property type="entry name" value="TRANSMEMBRANE PROTEIN"/>
    <property type="match status" value="1"/>
</dbReference>
<evidence type="ECO:0000256" key="3">
    <source>
        <dbReference type="ARBA" id="ARBA00022692"/>
    </source>
</evidence>
<feature type="transmembrane region" description="Helical" evidence="7">
    <location>
        <begin position="227"/>
        <end position="249"/>
    </location>
</feature>
<feature type="transmembrane region" description="Helical" evidence="7">
    <location>
        <begin position="56"/>
        <end position="80"/>
    </location>
</feature>
<keyword evidence="4 7" id="KW-1133">Transmembrane helix</keyword>
<reference evidence="8 9" key="1">
    <citation type="journal article" date="2019" name="Nat. Commun.">
        <title>A new type of DNA phosphorothioation-based antiviral system in archaea.</title>
        <authorList>
            <person name="Xiong L."/>
            <person name="Liu S."/>
            <person name="Chen S."/>
            <person name="Xiao Y."/>
            <person name="Zhu B."/>
            <person name="Gao Y."/>
            <person name="Zhang Y."/>
            <person name="Chen B."/>
            <person name="Luo J."/>
            <person name="Deng Z."/>
            <person name="Chen X."/>
            <person name="Wang L."/>
            <person name="Chen S."/>
        </authorList>
    </citation>
    <scope>NUCLEOTIDE SEQUENCE [LARGE SCALE GENOMIC DNA]</scope>
    <source>
        <strain evidence="8 9">JCM 10635</strain>
    </source>
</reference>
<protein>
    <submittedName>
        <fullName evidence="8">AI-2E family transporter</fullName>
    </submittedName>
</protein>
<sequence length="371" mass="39593">MDVRTAFFALLLVVLGVIATLMIAPLLQYVMAAALLAFVLYPAYERLRPRVGPRPAALLLTGFAIAAVLVPLLVISVIVLQTLLTFLNTADETIAVETVRDIARDEFGLEPDQVDALETAVLAEIESSVSGAVELAVLEVIGLVNTSVEMGLGLIVFLFLLYYLLVDGRTFVEWLGEVAPIDSHIRDELFEEVSVVTWAVINSHVLVAVVEGVLGGIGFYLLGLPNVAFWTVIMIIVSFLPAIGVWLVWGPAVGYLVVANDPFSAALLLLYGIAVLSVVDNYLRAIFVDRGSGLHPAVVIVGVIGGIYLLGIMGLFLGPVLLAVFKAGLNVFNRVSLEGDESDPTSEPQSTAASAVTPAPEQRLSEPDDAN</sequence>
<accession>A0A4D6HNB2</accession>
<evidence type="ECO:0000256" key="5">
    <source>
        <dbReference type="ARBA" id="ARBA00023136"/>
    </source>
</evidence>
<evidence type="ECO:0000256" key="2">
    <source>
        <dbReference type="ARBA" id="ARBA00009773"/>
    </source>
</evidence>
<evidence type="ECO:0000313" key="8">
    <source>
        <dbReference type="EMBL" id="QCC54985.1"/>
    </source>
</evidence>
<gene>
    <name evidence="8" type="ORF">DV706_11210</name>
</gene>